<evidence type="ECO:0000313" key="2">
    <source>
        <dbReference type="Proteomes" id="UP000712600"/>
    </source>
</evidence>
<reference evidence="1" key="1">
    <citation type="submission" date="2019-12" db="EMBL/GenBank/DDBJ databases">
        <title>Genome sequencing and annotation of Brassica cretica.</title>
        <authorList>
            <person name="Studholme D.J."/>
            <person name="Sarris P."/>
        </authorList>
    </citation>
    <scope>NUCLEOTIDE SEQUENCE</scope>
    <source>
        <strain evidence="1">PFS-109/04</strain>
        <tissue evidence="1">Leaf</tissue>
    </source>
</reference>
<accession>A0A8S9NNJ7</accession>
<dbReference type="EMBL" id="QGKX02001621">
    <property type="protein sequence ID" value="KAF3504206.1"/>
    <property type="molecule type" value="Genomic_DNA"/>
</dbReference>
<protein>
    <submittedName>
        <fullName evidence="1">Uncharacterized protein</fullName>
    </submittedName>
</protein>
<dbReference type="AlphaFoldDB" id="A0A8S9NNJ7"/>
<dbReference type="Proteomes" id="UP000712600">
    <property type="component" value="Unassembled WGS sequence"/>
</dbReference>
<name>A0A8S9NNJ7_BRACR</name>
<evidence type="ECO:0000313" key="1">
    <source>
        <dbReference type="EMBL" id="KAF3504206.1"/>
    </source>
</evidence>
<proteinExistence type="predicted"/>
<comment type="caution">
    <text evidence="1">The sequence shown here is derived from an EMBL/GenBank/DDBJ whole genome shotgun (WGS) entry which is preliminary data.</text>
</comment>
<organism evidence="1 2">
    <name type="scientific">Brassica cretica</name>
    <name type="common">Mustard</name>
    <dbReference type="NCBI Taxonomy" id="69181"/>
    <lineage>
        <taxon>Eukaryota</taxon>
        <taxon>Viridiplantae</taxon>
        <taxon>Streptophyta</taxon>
        <taxon>Embryophyta</taxon>
        <taxon>Tracheophyta</taxon>
        <taxon>Spermatophyta</taxon>
        <taxon>Magnoliopsida</taxon>
        <taxon>eudicotyledons</taxon>
        <taxon>Gunneridae</taxon>
        <taxon>Pentapetalae</taxon>
        <taxon>rosids</taxon>
        <taxon>malvids</taxon>
        <taxon>Brassicales</taxon>
        <taxon>Brassicaceae</taxon>
        <taxon>Brassiceae</taxon>
        <taxon>Brassica</taxon>
    </lineage>
</organism>
<gene>
    <name evidence="1" type="ORF">F2Q69_00044439</name>
</gene>
<sequence>MNVSLVLEEKDKTSDYPRRQRNLSWPGEDVGDVGGISGLVVDVAVAEPAQVEVDVVEVSRLNGLVNFPDALLRDGVFGAGSLPLGVGSSHCKSTHGRVRELCGHLVVFGVGGVSGPVVDVAVAEPAQVEVDVVEGS</sequence>